<keyword evidence="6 9" id="KW-0472">Membrane</keyword>
<keyword evidence="4 9" id="KW-0812">Transmembrane</keyword>
<feature type="transmembrane region" description="Helical" evidence="9">
    <location>
        <begin position="278"/>
        <end position="300"/>
    </location>
</feature>
<dbReference type="PANTHER" id="PTHR48022">
    <property type="entry name" value="PLASTIDIC GLUCOSE TRANSPORTER 4"/>
    <property type="match status" value="1"/>
</dbReference>
<dbReference type="RefSeq" id="XP_069225543.1">
    <property type="nucleotide sequence ID" value="XM_069377473.1"/>
</dbReference>
<evidence type="ECO:0000313" key="12">
    <source>
        <dbReference type="Proteomes" id="UP000803884"/>
    </source>
</evidence>
<feature type="transmembrane region" description="Helical" evidence="9">
    <location>
        <begin position="65"/>
        <end position="86"/>
    </location>
</feature>
<feature type="region of interest" description="Disordered" evidence="8">
    <location>
        <begin position="505"/>
        <end position="536"/>
    </location>
</feature>
<keyword evidence="5 9" id="KW-1133">Transmembrane helix</keyword>
<proteinExistence type="inferred from homology"/>
<protein>
    <recommendedName>
        <fullName evidence="10">Major facilitator superfamily (MFS) profile domain-containing protein</fullName>
    </recommendedName>
</protein>
<dbReference type="EMBL" id="JAAQHG020000050">
    <property type="protein sequence ID" value="KAL1582436.1"/>
    <property type="molecule type" value="Genomic_DNA"/>
</dbReference>
<evidence type="ECO:0000256" key="5">
    <source>
        <dbReference type="ARBA" id="ARBA00022989"/>
    </source>
</evidence>
<evidence type="ECO:0000256" key="4">
    <source>
        <dbReference type="ARBA" id="ARBA00022692"/>
    </source>
</evidence>
<dbReference type="FunFam" id="1.20.1250.20:FF:000061">
    <property type="entry name" value="MFS sugar transporter"/>
    <property type="match status" value="1"/>
</dbReference>
<dbReference type="InterPro" id="IPR020846">
    <property type="entry name" value="MFS_dom"/>
</dbReference>
<feature type="transmembrane region" description="Helical" evidence="9">
    <location>
        <begin position="345"/>
        <end position="367"/>
    </location>
</feature>
<evidence type="ECO:0000256" key="7">
    <source>
        <dbReference type="RuleBase" id="RU003346"/>
    </source>
</evidence>
<evidence type="ECO:0000256" key="8">
    <source>
        <dbReference type="SAM" id="MobiDB-lite"/>
    </source>
</evidence>
<dbReference type="PROSITE" id="PS00216">
    <property type="entry name" value="SUGAR_TRANSPORT_1"/>
    <property type="match status" value="1"/>
</dbReference>
<feature type="transmembrane region" description="Helical" evidence="9">
    <location>
        <begin position="373"/>
        <end position="400"/>
    </location>
</feature>
<gene>
    <name evidence="11" type="ORF">WHR41_08869</name>
</gene>
<evidence type="ECO:0000313" key="11">
    <source>
        <dbReference type="EMBL" id="KAL1582436.1"/>
    </source>
</evidence>
<comment type="subcellular location">
    <subcellularLocation>
        <location evidence="1">Membrane</location>
        <topology evidence="1">Multi-pass membrane protein</topology>
    </subcellularLocation>
</comment>
<dbReference type="NCBIfam" id="TIGR00879">
    <property type="entry name" value="SP"/>
    <property type="match status" value="1"/>
</dbReference>
<dbReference type="InterPro" id="IPR005829">
    <property type="entry name" value="Sugar_transporter_CS"/>
</dbReference>
<dbReference type="Proteomes" id="UP000803884">
    <property type="component" value="Unassembled WGS sequence"/>
</dbReference>
<keyword evidence="12" id="KW-1185">Reference proteome</keyword>
<dbReference type="GO" id="GO:0005351">
    <property type="term" value="F:carbohydrate:proton symporter activity"/>
    <property type="evidence" value="ECO:0007669"/>
    <property type="project" value="TreeGrafter"/>
</dbReference>
<keyword evidence="3 7" id="KW-0813">Transport</keyword>
<evidence type="ECO:0000256" key="3">
    <source>
        <dbReference type="ARBA" id="ARBA00022448"/>
    </source>
</evidence>
<dbReference type="GO" id="GO:0016020">
    <property type="term" value="C:membrane"/>
    <property type="evidence" value="ECO:0007669"/>
    <property type="project" value="UniProtKB-SubCell"/>
</dbReference>
<feature type="transmembrane region" description="Helical" evidence="9">
    <location>
        <begin position="154"/>
        <end position="173"/>
    </location>
</feature>
<dbReference type="SUPFAM" id="SSF103473">
    <property type="entry name" value="MFS general substrate transporter"/>
    <property type="match status" value="1"/>
</dbReference>
<feature type="transmembrane region" description="Helical" evidence="9">
    <location>
        <begin position="188"/>
        <end position="209"/>
    </location>
</feature>
<dbReference type="Gene3D" id="1.20.1250.20">
    <property type="entry name" value="MFS general substrate transporter like domains"/>
    <property type="match status" value="1"/>
</dbReference>
<evidence type="ECO:0000256" key="9">
    <source>
        <dbReference type="SAM" id="Phobius"/>
    </source>
</evidence>
<dbReference type="InterPro" id="IPR050360">
    <property type="entry name" value="MFS_Sugar_Transporters"/>
</dbReference>
<feature type="domain" description="Major facilitator superfamily (MFS) profile" evidence="10">
    <location>
        <begin position="23"/>
        <end position="466"/>
    </location>
</feature>
<evidence type="ECO:0000259" key="10">
    <source>
        <dbReference type="PROSITE" id="PS50850"/>
    </source>
</evidence>
<name>A0AB34KE72_9PEZI</name>
<reference evidence="11 12" key="1">
    <citation type="journal article" date="2020" name="Microbiol. Resour. Announc.">
        <title>Draft Genome Sequence of a Cladosporium Species Isolated from the Mesophotic Ascidian Didemnum maculosum.</title>
        <authorList>
            <person name="Gioti A."/>
            <person name="Siaperas R."/>
            <person name="Nikolaivits E."/>
            <person name="Le Goff G."/>
            <person name="Ouazzani J."/>
            <person name="Kotoulas G."/>
            <person name="Topakas E."/>
        </authorList>
    </citation>
    <scope>NUCLEOTIDE SEQUENCE [LARGE SCALE GENOMIC DNA]</scope>
    <source>
        <strain evidence="11 12">TM138-S3</strain>
    </source>
</reference>
<dbReference type="PANTHER" id="PTHR48022:SF68">
    <property type="entry name" value="MAJOR FACILITATOR SUPERFAMILY (MFS) PROFILE DOMAIN-CONTAINING PROTEIN-RELATED"/>
    <property type="match status" value="1"/>
</dbReference>
<dbReference type="GeneID" id="96010311"/>
<organism evidence="11 12">
    <name type="scientific">Cladosporium halotolerans</name>
    <dbReference type="NCBI Taxonomy" id="1052096"/>
    <lineage>
        <taxon>Eukaryota</taxon>
        <taxon>Fungi</taxon>
        <taxon>Dikarya</taxon>
        <taxon>Ascomycota</taxon>
        <taxon>Pezizomycotina</taxon>
        <taxon>Dothideomycetes</taxon>
        <taxon>Dothideomycetidae</taxon>
        <taxon>Cladosporiales</taxon>
        <taxon>Cladosporiaceae</taxon>
        <taxon>Cladosporium</taxon>
    </lineage>
</organism>
<dbReference type="PROSITE" id="PS50850">
    <property type="entry name" value="MFS"/>
    <property type="match status" value="1"/>
</dbReference>
<comment type="caution">
    <text evidence="11">The sequence shown here is derived from an EMBL/GenBank/DDBJ whole genome shotgun (WGS) entry which is preliminary data.</text>
</comment>
<evidence type="ECO:0000256" key="6">
    <source>
        <dbReference type="ARBA" id="ARBA00023136"/>
    </source>
</evidence>
<dbReference type="AlphaFoldDB" id="A0AB34KE72"/>
<dbReference type="Pfam" id="PF00083">
    <property type="entry name" value="Sugar_tr"/>
    <property type="match status" value="1"/>
</dbReference>
<comment type="similarity">
    <text evidence="2 7">Belongs to the major facilitator superfamily. Sugar transporter (TC 2.A.1.1) family.</text>
</comment>
<dbReference type="InterPro" id="IPR036259">
    <property type="entry name" value="MFS_trans_sf"/>
</dbReference>
<evidence type="ECO:0000256" key="2">
    <source>
        <dbReference type="ARBA" id="ARBA00010992"/>
    </source>
</evidence>
<evidence type="ECO:0000256" key="1">
    <source>
        <dbReference type="ARBA" id="ARBA00004141"/>
    </source>
</evidence>
<feature type="transmembrane region" description="Helical" evidence="9">
    <location>
        <begin position="443"/>
        <end position="462"/>
    </location>
</feature>
<feature type="transmembrane region" description="Helical" evidence="9">
    <location>
        <begin position="98"/>
        <end position="116"/>
    </location>
</feature>
<accession>A0AB34KE72</accession>
<sequence>MMAFTHKGLLGGKIGGKNLQIGVCTTAASGFLLFGYDQGVMSGIITEPMFLQQFPQMEPMNKSGAIQALVVAIYEIGCLMGSLVFVGYGDKLGRRRAVLIGTLIMLIGAAIQTSSFTLAQLIVGRIVTGAGNGMNTSSIPVWQSEIAPPKIRGFLVLFEGALITGGVMLSYWINYGFWFVTQYDSFQWRFPIAFQAVFGFLLIFGILLFPESPRWLLKHGKTDVAAEIMANLHDTHPEDENIRNDIDEINKLNSVTQGQKLTMKEFLSKDRAMNRWRVSIACGCQAMQQIGGINLVTYYATTVFEDSLGFDPALSRFMTGWLGTEYFAAALIALFIVDKLGRRRLMIWGAAGMAGCLAIIGACLSYAENGNRTPAYAATAFIFLYNSFFAMGWLGTTWLYPAEVTPIRVRAEANGFSTSSNWLFNYAVVQLAPIMINTISWKVYLVFFCFNAAHVPIVFWFFPETNGYKLEKLDAIFAEAYDKGENPVWTERRVRKNGATLDVEREAEVAGGAEAEKKDGASSDGGVEQKEVKETV</sequence>
<dbReference type="PRINTS" id="PR00171">
    <property type="entry name" value="SUGRTRNSPORT"/>
</dbReference>
<dbReference type="InterPro" id="IPR003663">
    <property type="entry name" value="Sugar/inositol_transpt"/>
</dbReference>
<feature type="transmembrane region" description="Helical" evidence="9">
    <location>
        <begin position="320"/>
        <end position="338"/>
    </location>
</feature>
<dbReference type="InterPro" id="IPR005828">
    <property type="entry name" value="MFS_sugar_transport-like"/>
</dbReference>